<dbReference type="InterPro" id="IPR013211">
    <property type="entry name" value="LVIVD"/>
</dbReference>
<protein>
    <recommendedName>
        <fullName evidence="3">LVIVD repeat-containing protein</fullName>
    </recommendedName>
</protein>
<dbReference type="InterPro" id="IPR011047">
    <property type="entry name" value="Quinoprotein_ADH-like_sf"/>
</dbReference>
<evidence type="ECO:0000313" key="1">
    <source>
        <dbReference type="EMBL" id="QLG46992.1"/>
    </source>
</evidence>
<dbReference type="RefSeq" id="WP_179243270.1">
    <property type="nucleotide sequence ID" value="NZ_CP058595.1"/>
</dbReference>
<proteinExistence type="predicted"/>
<dbReference type="InterPro" id="IPR015943">
    <property type="entry name" value="WD40/YVTN_repeat-like_dom_sf"/>
</dbReference>
<dbReference type="EMBL" id="CP058595">
    <property type="protein sequence ID" value="QLG46992.1"/>
    <property type="molecule type" value="Genomic_DNA"/>
</dbReference>
<organism evidence="1 2">
    <name type="scientific">Costertonia aggregata</name>
    <dbReference type="NCBI Taxonomy" id="343403"/>
    <lineage>
        <taxon>Bacteria</taxon>
        <taxon>Pseudomonadati</taxon>
        <taxon>Bacteroidota</taxon>
        <taxon>Flavobacteriia</taxon>
        <taxon>Flavobacteriales</taxon>
        <taxon>Flavobacteriaceae</taxon>
        <taxon>Costertonia</taxon>
    </lineage>
</organism>
<name>A0A7H9AUP3_9FLAO</name>
<keyword evidence="2" id="KW-1185">Reference proteome</keyword>
<dbReference type="PROSITE" id="PS51257">
    <property type="entry name" value="PROKAR_LIPOPROTEIN"/>
    <property type="match status" value="1"/>
</dbReference>
<dbReference type="SUPFAM" id="SSF50998">
    <property type="entry name" value="Quinoprotein alcohol dehydrogenase-like"/>
    <property type="match status" value="1"/>
</dbReference>
<evidence type="ECO:0008006" key="3">
    <source>
        <dbReference type="Google" id="ProtNLM"/>
    </source>
</evidence>
<dbReference type="Gene3D" id="2.130.10.10">
    <property type="entry name" value="YVTN repeat-like/Quinoprotein amine dehydrogenase"/>
    <property type="match status" value="1"/>
</dbReference>
<gene>
    <name evidence="1" type="ORF">HYG79_17065</name>
</gene>
<sequence>MKRVSQLLLAISFIAISCSDETTVFEDRLQDDISIEENEAKLQSSINFDNAGVLDIYEEDQITGKTARGGANQQVGDYPLTLVAQIEAPSYDGATNLGATHVFIDGDYAYVSYNTVEGGYAGGVDIINISDPNNPRVTGRLYYTNADINSIAYDNGYVYAVGGVDAEKSVTATSNSFVAKIPVSNGRFNLSSGISYGFQEGFNANDVAISGNEVLVTSGRDGFVKAYDKNSLEALNEVPFADLRSVAISDSKIAVLDASTGVKILDQNLSTTSEIAISSDFGPSAKRTLDFMNENILVSEGSKGAGVYNGTTGQFIEHIPILLDPENVAQQDVVTNAVATNNDIVLMANGGAGLCLSEGEGSSADPYGIIQLNGSINYVASKGDYIFAASGTNGLQIVKLNRPSNSLVERCATTTEFRGNSNVNTETGSVLAYNSGSRGKRLQRIDVNGELLLCGSWTVRNYVNINDNRVLELNGTMVVGRNRQRRNITVTEGATLRVEGNLTVYGDIIMNDGATIEFLGDDSVVNVFGTVSRPANSTVTGTFRDVRNKF</sequence>
<dbReference type="KEGG" id="cagg:HYG79_17065"/>
<accession>A0A7H9AUP3</accession>
<evidence type="ECO:0000313" key="2">
    <source>
        <dbReference type="Proteomes" id="UP000509302"/>
    </source>
</evidence>
<reference evidence="1 2" key="1">
    <citation type="journal article" date="2006" name="Int. J. Syst. Evol. Microbiol.">
        <title>Costertonia aggregata gen. nov., sp. nov., a mesophilic marine bacterium of the family Flavobacteriaceae, isolated from a mature biofilm.</title>
        <authorList>
            <person name="Kwon K.K."/>
            <person name="Lee Y.K."/>
            <person name="Lee H.K."/>
        </authorList>
    </citation>
    <scope>NUCLEOTIDE SEQUENCE [LARGE SCALE GENOMIC DNA]</scope>
    <source>
        <strain evidence="1 2">KCCM 42265</strain>
    </source>
</reference>
<dbReference type="Proteomes" id="UP000509302">
    <property type="component" value="Chromosome"/>
</dbReference>
<dbReference type="Pfam" id="PF08309">
    <property type="entry name" value="LVIVD"/>
    <property type="match status" value="2"/>
</dbReference>
<dbReference type="AlphaFoldDB" id="A0A7H9AUP3"/>